<dbReference type="CDD" id="cd06260">
    <property type="entry name" value="DUF820-like"/>
    <property type="match status" value="1"/>
</dbReference>
<dbReference type="RefSeq" id="WP_369189560.1">
    <property type="nucleotide sequence ID" value="NZ_CP163431.1"/>
</dbReference>
<keyword evidence="2" id="KW-0540">Nuclease</keyword>
<proteinExistence type="predicted"/>
<sequence length="197" mass="22315">MTVLEDRIEMADADANTKRLDEWFERLERMPVPEGFRVEIVGGNVHMTPQRNTHWQIIRQILWAVEDRFGRGALVFTDVRVDFPGFENGFCPDVAMLKDGAKPDDTGHWRYQDVQFVAEVISKGTAANDYGPKRVAYAEAEVPVYVIADPYQGRCHVYTNPKDGDYADPVRVDFGTDVDLTGTVVDLVLTTDSFPRD</sequence>
<dbReference type="Gene3D" id="3.90.1570.10">
    <property type="entry name" value="tt1808, chain A"/>
    <property type="match status" value="1"/>
</dbReference>
<evidence type="ECO:0000259" key="1">
    <source>
        <dbReference type="Pfam" id="PF05685"/>
    </source>
</evidence>
<name>A0AB39MBW0_9ACTN</name>
<dbReference type="Pfam" id="PF05685">
    <property type="entry name" value="Uma2"/>
    <property type="match status" value="1"/>
</dbReference>
<dbReference type="InterPro" id="IPR008538">
    <property type="entry name" value="Uma2"/>
</dbReference>
<gene>
    <name evidence="2" type="ORF">AB5J58_28040</name>
</gene>
<keyword evidence="2" id="KW-0378">Hydrolase</keyword>
<dbReference type="EMBL" id="CP163431">
    <property type="protein sequence ID" value="XDQ03767.1"/>
    <property type="molecule type" value="Genomic_DNA"/>
</dbReference>
<accession>A0AB39MBW0</accession>
<dbReference type="InterPro" id="IPR011335">
    <property type="entry name" value="Restrct_endonuc-II-like"/>
</dbReference>
<dbReference type="InterPro" id="IPR012296">
    <property type="entry name" value="Nuclease_put_TT1808"/>
</dbReference>
<dbReference type="GO" id="GO:0004519">
    <property type="term" value="F:endonuclease activity"/>
    <property type="evidence" value="ECO:0007669"/>
    <property type="project" value="UniProtKB-KW"/>
</dbReference>
<evidence type="ECO:0000313" key="2">
    <source>
        <dbReference type="EMBL" id="XDQ03767.1"/>
    </source>
</evidence>
<dbReference type="AlphaFoldDB" id="A0AB39MBW0"/>
<dbReference type="PANTHER" id="PTHR35400:SF3">
    <property type="entry name" value="SLL1072 PROTEIN"/>
    <property type="match status" value="1"/>
</dbReference>
<organism evidence="2">
    <name type="scientific">Streptomyces sp. R08</name>
    <dbReference type="NCBI Taxonomy" id="3238624"/>
    <lineage>
        <taxon>Bacteria</taxon>
        <taxon>Bacillati</taxon>
        <taxon>Actinomycetota</taxon>
        <taxon>Actinomycetes</taxon>
        <taxon>Kitasatosporales</taxon>
        <taxon>Streptomycetaceae</taxon>
        <taxon>Streptomyces</taxon>
    </lineage>
</organism>
<feature type="domain" description="Putative restriction endonuclease" evidence="1">
    <location>
        <begin position="24"/>
        <end position="187"/>
    </location>
</feature>
<keyword evidence="2" id="KW-0255">Endonuclease</keyword>
<protein>
    <submittedName>
        <fullName evidence="2">Uma2 family endonuclease</fullName>
    </submittedName>
</protein>
<reference evidence="2" key="1">
    <citation type="submission" date="2024-07" db="EMBL/GenBank/DDBJ databases">
        <authorList>
            <person name="Yu S.T."/>
        </authorList>
    </citation>
    <scope>NUCLEOTIDE SEQUENCE</scope>
    <source>
        <strain evidence="2">R08</strain>
    </source>
</reference>
<dbReference type="PANTHER" id="PTHR35400">
    <property type="entry name" value="SLR1083 PROTEIN"/>
    <property type="match status" value="1"/>
</dbReference>
<dbReference type="SUPFAM" id="SSF52980">
    <property type="entry name" value="Restriction endonuclease-like"/>
    <property type="match status" value="1"/>
</dbReference>